<dbReference type="InterPro" id="IPR018247">
    <property type="entry name" value="EF_Hand_1_Ca_BS"/>
</dbReference>
<dbReference type="OrthoDB" id="5574098at2"/>
<keyword evidence="2" id="KW-1185">Reference proteome</keyword>
<proteinExistence type="predicted"/>
<reference evidence="1 2" key="1">
    <citation type="journal article" date="2011" name="J. Bacteriol.">
        <title>Complete Genome Sequence of the Aerobic Marine Methanotroph Methylomonas methanica MC09.</title>
        <authorList>
            <person name="Boden R."/>
            <person name="Cunliffe M."/>
            <person name="Scanlan J."/>
            <person name="Moussard H."/>
            <person name="Kits K.D."/>
            <person name="Klotz M.G."/>
            <person name="Jetten M.S."/>
            <person name="Vuilleumier S."/>
            <person name="Han J."/>
            <person name="Peters L."/>
            <person name="Mikhailova N."/>
            <person name="Teshima H."/>
            <person name="Tapia R."/>
            <person name="Kyrpides N."/>
            <person name="Ivanova N."/>
            <person name="Pagani I."/>
            <person name="Cheng J.F."/>
            <person name="Goodwin L."/>
            <person name="Han C."/>
            <person name="Hauser L."/>
            <person name="Land M.L."/>
            <person name="Lapidus A."/>
            <person name="Lucas S."/>
            <person name="Pitluck S."/>
            <person name="Woyke T."/>
            <person name="Stein L."/>
            <person name="Murrell J.C."/>
        </authorList>
    </citation>
    <scope>NUCLEOTIDE SEQUENCE [LARGE SCALE GENOMIC DNA]</scope>
    <source>
        <strain evidence="1 2">MC09</strain>
    </source>
</reference>
<evidence type="ECO:0008006" key="3">
    <source>
        <dbReference type="Google" id="ProtNLM"/>
    </source>
</evidence>
<dbReference type="PROSITE" id="PS00018">
    <property type="entry name" value="EF_HAND_1"/>
    <property type="match status" value="1"/>
</dbReference>
<dbReference type="EMBL" id="CP002738">
    <property type="protein sequence ID" value="AEF99760.1"/>
    <property type="molecule type" value="Genomic_DNA"/>
</dbReference>
<evidence type="ECO:0000313" key="1">
    <source>
        <dbReference type="EMBL" id="AEF99760.1"/>
    </source>
</evidence>
<dbReference type="Proteomes" id="UP000008888">
    <property type="component" value="Chromosome"/>
</dbReference>
<gene>
    <name evidence="1" type="ordered locus">Metme_1337</name>
</gene>
<evidence type="ECO:0000313" key="2">
    <source>
        <dbReference type="Proteomes" id="UP000008888"/>
    </source>
</evidence>
<reference evidence="2" key="3">
    <citation type="submission" date="2011-05" db="EMBL/GenBank/DDBJ databases">
        <title>Complete sequence of Methylomonas methanica MC09.</title>
        <authorList>
            <consortium name="US DOE Joint Genome Institute"/>
            <person name="Lucas S."/>
            <person name="Han J."/>
            <person name="Lapidus A."/>
            <person name="Cheng J.-F."/>
            <person name="Goodwin L."/>
            <person name="Pitluck S."/>
            <person name="Peters L."/>
            <person name="Mikhailova N."/>
            <person name="Teshima H."/>
            <person name="Han C."/>
            <person name="Tapia R."/>
            <person name="Land M."/>
            <person name="Hauser L."/>
            <person name="Kyrpides N."/>
            <person name="Ivanova N."/>
            <person name="Pagani I."/>
            <person name="Stein L."/>
            <person name="Woyke T."/>
        </authorList>
    </citation>
    <scope>NUCLEOTIDE SEQUENCE [LARGE SCALE GENOMIC DNA]</scope>
    <source>
        <strain evidence="2">MC09</strain>
    </source>
</reference>
<dbReference type="AlphaFoldDB" id="F9ZY30"/>
<name>F9ZY30_METMM</name>
<protein>
    <recommendedName>
        <fullName evidence="3">EF-hand domain-containing protein</fullName>
    </recommendedName>
</protein>
<dbReference type="KEGG" id="mmt:Metme_1337"/>
<reference key="2">
    <citation type="submission" date="2011-05" db="EMBL/GenBank/DDBJ databases">
        <title>Complete genome sequence of the aerobic marine methanotroph Methylomonas methanica MC09.</title>
        <authorList>
            <person name="Boden R."/>
            <person name="Cunliffe M."/>
            <person name="Scanlan J."/>
            <person name="Moussard H."/>
            <person name="Kits K.D."/>
            <person name="Klotz M."/>
            <person name="Jetten M."/>
            <person name="Vuilleumier S."/>
            <person name="Han J."/>
            <person name="Peters L."/>
            <person name="Mikhailova N."/>
            <person name="Teshima H."/>
            <person name="Tapia R."/>
            <person name="Kyrpides N."/>
            <person name="Ivanova N."/>
            <person name="Pagani I."/>
            <person name="Cheng J.-F."/>
            <person name="Goodwin L."/>
            <person name="Han C."/>
            <person name="Hauser L."/>
            <person name="Land M."/>
            <person name="Lapidus A."/>
            <person name="Lucas S."/>
            <person name="Pitluck S."/>
            <person name="Woyke T."/>
            <person name="Stein L.Y."/>
            <person name="Murrell C."/>
        </authorList>
    </citation>
    <scope>NUCLEOTIDE SEQUENCE</scope>
    <source>
        <strain>MC09</strain>
    </source>
</reference>
<dbReference type="HOGENOM" id="CLU_1308940_0_0_6"/>
<dbReference type="eggNOG" id="ENOG502ZHQ7">
    <property type="taxonomic scope" value="Bacteria"/>
</dbReference>
<accession>F9ZY30</accession>
<organism evidence="1 2">
    <name type="scientific">Methylomonas methanica (strain DSM 25384 / MC09)</name>
    <dbReference type="NCBI Taxonomy" id="857087"/>
    <lineage>
        <taxon>Bacteria</taxon>
        <taxon>Pseudomonadati</taxon>
        <taxon>Pseudomonadota</taxon>
        <taxon>Gammaproteobacteria</taxon>
        <taxon>Methylococcales</taxon>
        <taxon>Methylococcaceae</taxon>
        <taxon>Methylomonas</taxon>
    </lineage>
</organism>
<dbReference type="STRING" id="857087.Metme_1337"/>
<sequence>MKANENARNNEATKINLDKSRRTFAKAGVVGPVIMSVMGRPAFGAQCLSNMLSGNLSDPNRGNDCWGGMSPGFWKTPAGKPDGATDKGDDWEWAWGLTGYKYYDTAKYNPKKWEDYMGGTNVLSLFFMAGVSVSGMDYDKDGYVSIREYLNQTNNSDGNKHLIAGWLNIKYFSAIGVAYFIKESDFIAMVDSDRQGLANLIASNYHNNPI</sequence>
<dbReference type="RefSeq" id="WP_013818020.1">
    <property type="nucleotide sequence ID" value="NC_015572.1"/>
</dbReference>